<feature type="compositionally biased region" description="Polar residues" evidence="1">
    <location>
        <begin position="222"/>
        <end position="234"/>
    </location>
</feature>
<proteinExistence type="predicted"/>
<dbReference type="RefSeq" id="WP_199385303.1">
    <property type="nucleotide sequence ID" value="NZ_JAEMHM010000014.1"/>
</dbReference>
<protein>
    <recommendedName>
        <fullName evidence="2">VWFA domain-containing protein</fullName>
    </recommendedName>
</protein>
<evidence type="ECO:0000313" key="3">
    <source>
        <dbReference type="EMBL" id="MBJ6726386.1"/>
    </source>
</evidence>
<gene>
    <name evidence="3" type="ORF">JFN93_16875</name>
</gene>
<reference evidence="3" key="1">
    <citation type="submission" date="2020-12" db="EMBL/GenBank/DDBJ databases">
        <title>Geomonas sp. Red875, isolated from river sediment.</title>
        <authorList>
            <person name="Xu Z."/>
            <person name="Zhang Z."/>
            <person name="Masuda Y."/>
            <person name="Itoh H."/>
            <person name="Senoo K."/>
        </authorList>
    </citation>
    <scope>NUCLEOTIDE SEQUENCE</scope>
    <source>
        <strain evidence="3">Red875</strain>
    </source>
</reference>
<dbReference type="SUPFAM" id="SSF53300">
    <property type="entry name" value="vWA-like"/>
    <property type="match status" value="1"/>
</dbReference>
<evidence type="ECO:0000256" key="1">
    <source>
        <dbReference type="SAM" id="MobiDB-lite"/>
    </source>
</evidence>
<comment type="caution">
    <text evidence="3">The sequence shown here is derived from an EMBL/GenBank/DDBJ whole genome shotgun (WGS) entry which is preliminary data.</text>
</comment>
<sequence length="563" mass="60612">MAPKISTVIGGLRIALQALASKMGVTLHIEGDQAYTNGNIIVIPTLPADDHEAAILARGYVDHEAAHVALTDFSIEMPPWTNIIEDVRIEKEQGEIYPGCAANLKTLAALLARKGRFRGTRAQPLSMLMSWACCRARTDVLGQPLGKIAKKAEDFCRKALGNPFCDLFAALVDRIGSCRSTADSDRLAKEIEALINNPPDPPPTAPPRQGNRQKDEKDDGGKSTQSGNGPSATKSDAPESDEDKGAAGGSDPLSDRQKNNLKKLKGADAAEASQGVDLGQMVSAMLGREHEEAARNGTLEDIPDTSHFNVGAGSGPGDQKMVEGDMGLDEARRKTSRLRAQLAGLLQAVRMKQAYPKRVGFRIDGRSVHLIGCWTPDTRVFASRRIKDDDNTAIVLLTDRSGSMKDNNKIRVALQGAFVTAEALELLPGVTCAVGAFPWGRDIVQLKAFGAKPRAGRFNVGASGGTPMAEALLWSGMLLTHRQETRKIVIAMTDGAPDDYEKTERAVVRLRACGIEVYGIGILDSWIESWLKETSSVIRQIDDLPAALIGLLKEALITRRKAA</sequence>
<accession>A0A8J7J989</accession>
<name>A0A8J7J989_9BACT</name>
<dbReference type="SMART" id="SM00327">
    <property type="entry name" value="VWA"/>
    <property type="match status" value="1"/>
</dbReference>
<dbReference type="Proteomes" id="UP000636888">
    <property type="component" value="Unassembled WGS sequence"/>
</dbReference>
<feature type="region of interest" description="Disordered" evidence="1">
    <location>
        <begin position="296"/>
        <end position="323"/>
    </location>
</feature>
<organism evidence="3 4">
    <name type="scientific">Geomesophilobacter sediminis</name>
    <dbReference type="NCBI Taxonomy" id="2798584"/>
    <lineage>
        <taxon>Bacteria</taxon>
        <taxon>Pseudomonadati</taxon>
        <taxon>Thermodesulfobacteriota</taxon>
        <taxon>Desulfuromonadia</taxon>
        <taxon>Geobacterales</taxon>
        <taxon>Geobacteraceae</taxon>
        <taxon>Geomesophilobacter</taxon>
    </lineage>
</organism>
<evidence type="ECO:0000313" key="4">
    <source>
        <dbReference type="Proteomes" id="UP000636888"/>
    </source>
</evidence>
<keyword evidence="4" id="KW-1185">Reference proteome</keyword>
<dbReference type="Gene3D" id="3.40.50.410">
    <property type="entry name" value="von Willebrand factor, type A domain"/>
    <property type="match status" value="1"/>
</dbReference>
<dbReference type="InterPro" id="IPR002035">
    <property type="entry name" value="VWF_A"/>
</dbReference>
<dbReference type="GO" id="GO:0009236">
    <property type="term" value="P:cobalamin biosynthetic process"/>
    <property type="evidence" value="ECO:0007669"/>
    <property type="project" value="InterPro"/>
</dbReference>
<feature type="region of interest" description="Disordered" evidence="1">
    <location>
        <begin position="194"/>
        <end position="258"/>
    </location>
</feature>
<dbReference type="InterPro" id="IPR006538">
    <property type="entry name" value="CobT"/>
</dbReference>
<dbReference type="InterPro" id="IPR036465">
    <property type="entry name" value="vWFA_dom_sf"/>
</dbReference>
<dbReference type="Pfam" id="PF06213">
    <property type="entry name" value="CobT"/>
    <property type="match status" value="1"/>
</dbReference>
<feature type="compositionally biased region" description="Basic and acidic residues" evidence="1">
    <location>
        <begin position="212"/>
        <end position="221"/>
    </location>
</feature>
<feature type="domain" description="VWFA" evidence="2">
    <location>
        <begin position="391"/>
        <end position="553"/>
    </location>
</feature>
<evidence type="ECO:0000259" key="2">
    <source>
        <dbReference type="SMART" id="SM00327"/>
    </source>
</evidence>
<dbReference type="AlphaFoldDB" id="A0A8J7J989"/>
<dbReference type="EMBL" id="JAEMHM010000014">
    <property type="protein sequence ID" value="MBJ6726386.1"/>
    <property type="molecule type" value="Genomic_DNA"/>
</dbReference>